<dbReference type="GO" id="GO:0016740">
    <property type="term" value="F:transferase activity"/>
    <property type="evidence" value="ECO:0007669"/>
    <property type="project" value="UniProtKB-UniRule"/>
</dbReference>
<feature type="binding site" evidence="11">
    <location>
        <position position="150"/>
    </location>
    <ligand>
        <name>Mg(2+)</name>
        <dbReference type="ChEBI" id="CHEBI:18420"/>
    </ligand>
</feature>
<dbReference type="eggNOG" id="COG1477">
    <property type="taxonomic scope" value="Bacteria"/>
</dbReference>
<dbReference type="SUPFAM" id="SSF143631">
    <property type="entry name" value="ApbE-like"/>
    <property type="match status" value="1"/>
</dbReference>
<keyword evidence="13" id="KW-1185">Reference proteome</keyword>
<evidence type="ECO:0000313" key="12">
    <source>
        <dbReference type="EMBL" id="GAK47583.1"/>
    </source>
</evidence>
<evidence type="ECO:0000256" key="1">
    <source>
        <dbReference type="ARBA" id="ARBA00011955"/>
    </source>
</evidence>
<sequence length="321" mass="35110">MTQATDIRHKTYYGLGTQIDLTLFGVADDQLLDEANALITRYEDALTVNRSQSELMVVNHAAGQHPVSVSPATYTLTKLAVETSLVHDGFNASIGPLVKLWSIGFKDANVPTDASIHETLKLIDPGQIELDDDQLSIFLKQPGMELDLGGISKGYIADRIRDLWRAHGIRAGIINLGGNVLLVGESPKQMTGKWRIGVQNPFTNRGDNVGVVELEACSAVTSGIYERQLKSGGQTYHHILDPETGYPRENNLASVTVFTKDSVVGEIETTRLFFAGGPMTNWPTNLNEVLGAIFITKDQQVQVVGLPEESFTLTNSEFKIQ</sequence>
<dbReference type="Proteomes" id="UP000028700">
    <property type="component" value="Unassembled WGS sequence"/>
</dbReference>
<evidence type="ECO:0000256" key="7">
    <source>
        <dbReference type="ARBA" id="ARBA00022842"/>
    </source>
</evidence>
<reference evidence="12" key="1">
    <citation type="journal article" date="2014" name="Genome Announc.">
        <title>Draft Genome Sequence of Lactobacillus oryzae Strain SG293T.</title>
        <authorList>
            <person name="Tanizawa Y."/>
            <person name="Fujisawa T."/>
            <person name="Mochizuki T."/>
            <person name="Kaminuma E."/>
            <person name="Nakamura Y."/>
            <person name="Tohno M."/>
        </authorList>
    </citation>
    <scope>NUCLEOTIDE SEQUENCE [LARGE SCALE GENOMIC DNA]</scope>
    <source>
        <strain evidence="12">SG293</strain>
    </source>
</reference>
<dbReference type="Gene3D" id="3.10.520.10">
    <property type="entry name" value="ApbE-like domains"/>
    <property type="match status" value="1"/>
</dbReference>
<evidence type="ECO:0000256" key="5">
    <source>
        <dbReference type="ARBA" id="ARBA00022723"/>
    </source>
</evidence>
<comment type="catalytic activity">
    <reaction evidence="9 10">
        <text>L-threonyl-[protein] + FAD = FMN-L-threonyl-[protein] + AMP + H(+)</text>
        <dbReference type="Rhea" id="RHEA:36847"/>
        <dbReference type="Rhea" id="RHEA-COMP:11060"/>
        <dbReference type="Rhea" id="RHEA-COMP:11061"/>
        <dbReference type="ChEBI" id="CHEBI:15378"/>
        <dbReference type="ChEBI" id="CHEBI:30013"/>
        <dbReference type="ChEBI" id="CHEBI:57692"/>
        <dbReference type="ChEBI" id="CHEBI:74257"/>
        <dbReference type="ChEBI" id="CHEBI:456215"/>
        <dbReference type="EC" id="2.7.1.180"/>
    </reaction>
</comment>
<dbReference type="GO" id="GO:0046872">
    <property type="term" value="F:metal ion binding"/>
    <property type="evidence" value="ECO:0007669"/>
    <property type="project" value="UniProtKB-UniRule"/>
</dbReference>
<organism evidence="12 13">
    <name type="scientific">Secundilactobacillus oryzae JCM 18671</name>
    <dbReference type="NCBI Taxonomy" id="1291743"/>
    <lineage>
        <taxon>Bacteria</taxon>
        <taxon>Bacillati</taxon>
        <taxon>Bacillota</taxon>
        <taxon>Bacilli</taxon>
        <taxon>Lactobacillales</taxon>
        <taxon>Lactobacillaceae</taxon>
        <taxon>Secundilactobacillus</taxon>
    </lineage>
</organism>
<evidence type="ECO:0000256" key="8">
    <source>
        <dbReference type="ARBA" id="ARBA00031306"/>
    </source>
</evidence>
<keyword evidence="3 10" id="KW-0285">Flavoprotein</keyword>
<keyword evidence="7 10" id="KW-0460">Magnesium</keyword>
<dbReference type="Pfam" id="PF02424">
    <property type="entry name" value="ApbE"/>
    <property type="match status" value="1"/>
</dbReference>
<protein>
    <recommendedName>
        <fullName evidence="2 10">FAD:protein FMN transferase</fullName>
        <ecNumber evidence="1 10">2.7.1.180</ecNumber>
    </recommendedName>
    <alternativeName>
        <fullName evidence="8 10">Flavin transferase</fullName>
    </alternativeName>
</protein>
<evidence type="ECO:0000256" key="4">
    <source>
        <dbReference type="ARBA" id="ARBA00022679"/>
    </source>
</evidence>
<evidence type="ECO:0000256" key="9">
    <source>
        <dbReference type="ARBA" id="ARBA00048540"/>
    </source>
</evidence>
<evidence type="ECO:0000256" key="6">
    <source>
        <dbReference type="ARBA" id="ARBA00022827"/>
    </source>
</evidence>
<accession>A0A081BHR5</accession>
<keyword evidence="4 10" id="KW-0808">Transferase</keyword>
<dbReference type="PANTHER" id="PTHR30040">
    <property type="entry name" value="THIAMINE BIOSYNTHESIS LIPOPROTEIN APBE"/>
    <property type="match status" value="1"/>
</dbReference>
<comment type="caution">
    <text evidence="12">The sequence shown here is derived from an EMBL/GenBank/DDBJ whole genome shotgun (WGS) entry which is preliminary data.</text>
</comment>
<dbReference type="EC" id="2.7.1.180" evidence="1 10"/>
<name>A0A081BHR5_9LACO</name>
<keyword evidence="12" id="KW-0449">Lipoprotein</keyword>
<dbReference type="InterPro" id="IPR024932">
    <property type="entry name" value="ApbE"/>
</dbReference>
<dbReference type="EMBL" id="BBJM01000009">
    <property type="protein sequence ID" value="GAK47583.1"/>
    <property type="molecule type" value="Genomic_DNA"/>
</dbReference>
<dbReference type="PIRSF" id="PIRSF006268">
    <property type="entry name" value="ApbE"/>
    <property type="match status" value="1"/>
</dbReference>
<dbReference type="AlphaFoldDB" id="A0A081BHR5"/>
<dbReference type="PANTHER" id="PTHR30040:SF2">
    <property type="entry name" value="FAD:PROTEIN FMN TRANSFERASE"/>
    <property type="match status" value="1"/>
</dbReference>
<dbReference type="STRING" id="1291743.LOSG293_090080"/>
<evidence type="ECO:0000313" key="13">
    <source>
        <dbReference type="Proteomes" id="UP000028700"/>
    </source>
</evidence>
<keyword evidence="5 10" id="KW-0479">Metal-binding</keyword>
<evidence type="ECO:0000256" key="3">
    <source>
        <dbReference type="ARBA" id="ARBA00022630"/>
    </source>
</evidence>
<evidence type="ECO:0000256" key="10">
    <source>
        <dbReference type="PIRNR" id="PIRNR006268"/>
    </source>
</evidence>
<comment type="cofactor">
    <cofactor evidence="11">
        <name>Mg(2+)</name>
        <dbReference type="ChEBI" id="CHEBI:18420"/>
    </cofactor>
    <cofactor evidence="11">
        <name>Mn(2+)</name>
        <dbReference type="ChEBI" id="CHEBI:29035"/>
    </cofactor>
    <text evidence="11">Magnesium. Can also use manganese.</text>
</comment>
<evidence type="ECO:0000256" key="11">
    <source>
        <dbReference type="PIRSR" id="PIRSR006268-2"/>
    </source>
</evidence>
<gene>
    <name evidence="12" type="primary">apbE</name>
    <name evidence="12" type="ORF">LOSG293_090080</name>
</gene>
<keyword evidence="6 10" id="KW-0274">FAD</keyword>
<dbReference type="InterPro" id="IPR003374">
    <property type="entry name" value="ApbE-like_sf"/>
</dbReference>
<comment type="similarity">
    <text evidence="10">Belongs to the ApbE family.</text>
</comment>
<dbReference type="OrthoDB" id="9778595at2"/>
<evidence type="ECO:0000256" key="2">
    <source>
        <dbReference type="ARBA" id="ARBA00016337"/>
    </source>
</evidence>
<dbReference type="RefSeq" id="WP_051907192.1">
    <property type="nucleotide sequence ID" value="NZ_BBAZ01000009.1"/>
</dbReference>
<proteinExistence type="inferred from homology"/>
<feature type="binding site" evidence="11">
    <location>
        <position position="270"/>
    </location>
    <ligand>
        <name>Mg(2+)</name>
        <dbReference type="ChEBI" id="CHEBI:18420"/>
    </ligand>
</feature>